<feature type="domain" description="Thioredoxin" evidence="4">
    <location>
        <begin position="27"/>
        <end position="191"/>
    </location>
</feature>
<evidence type="ECO:0000313" key="6">
    <source>
        <dbReference type="Proteomes" id="UP000737402"/>
    </source>
</evidence>
<dbReference type="Proteomes" id="UP000737402">
    <property type="component" value="Unassembled WGS sequence"/>
</dbReference>
<comment type="caution">
    <text evidence="5">The sequence shown here is derived from an EMBL/GenBank/DDBJ whole genome shotgun (WGS) entry which is preliminary data.</text>
</comment>
<organism evidence="5 6">
    <name type="scientific">Sutcliffiella tianshenii</name>
    <dbReference type="NCBI Taxonomy" id="1463404"/>
    <lineage>
        <taxon>Bacteria</taxon>
        <taxon>Bacillati</taxon>
        <taxon>Bacillota</taxon>
        <taxon>Bacilli</taxon>
        <taxon>Bacillales</taxon>
        <taxon>Bacillaceae</taxon>
        <taxon>Sutcliffiella</taxon>
    </lineage>
</organism>
<dbReference type="InterPro" id="IPR003782">
    <property type="entry name" value="SCO1/SenC"/>
</dbReference>
<evidence type="ECO:0000313" key="5">
    <source>
        <dbReference type="EMBL" id="MBM7619413.1"/>
    </source>
</evidence>
<evidence type="ECO:0000256" key="1">
    <source>
        <dbReference type="ARBA" id="ARBA00010996"/>
    </source>
</evidence>
<reference evidence="5 6" key="1">
    <citation type="submission" date="2021-01" db="EMBL/GenBank/DDBJ databases">
        <title>Genomic Encyclopedia of Type Strains, Phase IV (KMG-IV): sequencing the most valuable type-strain genomes for metagenomic binning, comparative biology and taxonomic classification.</title>
        <authorList>
            <person name="Goeker M."/>
        </authorList>
    </citation>
    <scope>NUCLEOTIDE SEQUENCE [LARGE SCALE GENOMIC DNA]</scope>
    <source>
        <strain evidence="5 6">DSM 25879</strain>
    </source>
</reference>
<dbReference type="PROSITE" id="PS51257">
    <property type="entry name" value="PROKAR_LIPOPROTEIN"/>
    <property type="match status" value="1"/>
</dbReference>
<dbReference type="PANTHER" id="PTHR12151">
    <property type="entry name" value="ELECTRON TRANSPORT PROTIN SCO1/SENC FAMILY MEMBER"/>
    <property type="match status" value="1"/>
</dbReference>
<evidence type="ECO:0000256" key="3">
    <source>
        <dbReference type="SAM" id="SignalP"/>
    </source>
</evidence>
<comment type="similarity">
    <text evidence="1">Belongs to the SCO1/2 family.</text>
</comment>
<name>A0ABS2NXM6_9BACI</name>
<dbReference type="SUPFAM" id="SSF52833">
    <property type="entry name" value="Thioredoxin-like"/>
    <property type="match status" value="1"/>
</dbReference>
<dbReference type="Pfam" id="PF02630">
    <property type="entry name" value="SCO1-SenC"/>
    <property type="match status" value="1"/>
</dbReference>
<dbReference type="InterPro" id="IPR013766">
    <property type="entry name" value="Thioredoxin_domain"/>
</dbReference>
<dbReference type="InterPro" id="IPR036249">
    <property type="entry name" value="Thioredoxin-like_sf"/>
</dbReference>
<keyword evidence="6" id="KW-1185">Reference proteome</keyword>
<feature type="chain" id="PRO_5046385126" evidence="3">
    <location>
        <begin position="16"/>
        <end position="192"/>
    </location>
</feature>
<accession>A0ABS2NXM6</accession>
<keyword evidence="2" id="KW-0186">Copper</keyword>
<evidence type="ECO:0000259" key="4">
    <source>
        <dbReference type="PROSITE" id="PS51352"/>
    </source>
</evidence>
<dbReference type="EMBL" id="JAFBED010000002">
    <property type="protein sequence ID" value="MBM7619413.1"/>
    <property type="molecule type" value="Genomic_DNA"/>
</dbReference>
<proteinExistence type="inferred from homology"/>
<protein>
    <submittedName>
        <fullName evidence="5">Protein SCO1/2</fullName>
    </submittedName>
</protein>
<feature type="signal peptide" evidence="3">
    <location>
        <begin position="1"/>
        <end position="15"/>
    </location>
</feature>
<dbReference type="CDD" id="cd02968">
    <property type="entry name" value="SCO"/>
    <property type="match status" value="1"/>
</dbReference>
<sequence length="192" mass="21331">MKLLSIFLAMTLLLAACGTSEKEGIPDATDRPLGDFFYTNQDGNAFSLEDIKGDITIASLIFTSCTTVCSPITANLAKLQRMSEKEGLDVHFLSFSVDPEVDTPEKLKEFGNQFEADYSKWNFLTGYSQEEIETFGPENFKTIVAKPKNGGEVVHGTSIYLIDKEGTIVKSYDGLDVPFEEILEHVKILQKK</sequence>
<dbReference type="RefSeq" id="WP_204414706.1">
    <property type="nucleotide sequence ID" value="NZ_JAFBED010000002.1"/>
</dbReference>
<gene>
    <name evidence="5" type="ORF">JOC95_001262</name>
</gene>
<evidence type="ECO:0000256" key="2">
    <source>
        <dbReference type="ARBA" id="ARBA00023008"/>
    </source>
</evidence>
<dbReference type="PROSITE" id="PS51352">
    <property type="entry name" value="THIOREDOXIN_2"/>
    <property type="match status" value="1"/>
</dbReference>
<dbReference type="Gene3D" id="3.40.30.10">
    <property type="entry name" value="Glutaredoxin"/>
    <property type="match status" value="1"/>
</dbReference>
<keyword evidence="3" id="KW-0732">Signal</keyword>
<dbReference type="PANTHER" id="PTHR12151:SF25">
    <property type="entry name" value="LINALOOL DEHYDRATASE_ISOMERASE DOMAIN-CONTAINING PROTEIN"/>
    <property type="match status" value="1"/>
</dbReference>